<dbReference type="AlphaFoldDB" id="L0A5N7"/>
<feature type="active site" evidence="2 3">
    <location>
        <position position="316"/>
    </location>
</feature>
<keyword evidence="2" id="KW-0486">Methionine biosynthesis</keyword>
<dbReference type="InterPro" id="IPR000073">
    <property type="entry name" value="AB_hydrolase_1"/>
</dbReference>
<feature type="domain" description="AB hydrolase-1" evidence="4">
    <location>
        <begin position="64"/>
        <end position="317"/>
    </location>
</feature>
<name>L0A5N7_DEIPD</name>
<dbReference type="GO" id="GO:0009092">
    <property type="term" value="P:homoserine metabolic process"/>
    <property type="evidence" value="ECO:0007669"/>
    <property type="project" value="TreeGrafter"/>
</dbReference>
<organism evidence="5 6">
    <name type="scientific">Deinococcus peraridilitoris (strain DSM 19664 / LMG 22246 / CIP 109416 / KR-200)</name>
    <dbReference type="NCBI Taxonomy" id="937777"/>
    <lineage>
        <taxon>Bacteria</taxon>
        <taxon>Thermotogati</taxon>
        <taxon>Deinococcota</taxon>
        <taxon>Deinococci</taxon>
        <taxon>Deinococcales</taxon>
        <taxon>Deinococcaceae</taxon>
        <taxon>Deinococcus</taxon>
    </lineage>
</organism>
<dbReference type="eggNOG" id="COG2021">
    <property type="taxonomic scope" value="Bacteria"/>
</dbReference>
<keyword evidence="6" id="KW-1185">Reference proteome</keyword>
<comment type="caution">
    <text evidence="2">Lacks conserved residue(s) required for the propagation of feature annotation.</text>
</comment>
<dbReference type="PATRIC" id="fig|937777.3.peg.3740"/>
<keyword evidence="2" id="KW-0963">Cytoplasm</keyword>
<feature type="active site" evidence="2 3">
    <location>
        <position position="287"/>
    </location>
</feature>
<dbReference type="Gene3D" id="3.40.50.1820">
    <property type="entry name" value="alpha/beta hydrolase"/>
    <property type="match status" value="1"/>
</dbReference>
<dbReference type="SUPFAM" id="SSF53474">
    <property type="entry name" value="alpha/beta-Hydrolases"/>
    <property type="match status" value="1"/>
</dbReference>
<dbReference type="PANTHER" id="PTHR32268:SF11">
    <property type="entry name" value="HOMOSERINE O-ACETYLTRANSFERASE"/>
    <property type="match status" value="1"/>
</dbReference>
<dbReference type="EC" id="2.3.1.31" evidence="2"/>
<dbReference type="InterPro" id="IPR029058">
    <property type="entry name" value="AB_hydrolase_fold"/>
</dbReference>
<dbReference type="GO" id="GO:0005737">
    <property type="term" value="C:cytoplasm"/>
    <property type="evidence" value="ECO:0007669"/>
    <property type="project" value="UniProtKB-SubCell"/>
</dbReference>
<proteinExistence type="inferred from homology"/>
<evidence type="ECO:0000256" key="2">
    <source>
        <dbReference type="HAMAP-Rule" id="MF_00296"/>
    </source>
</evidence>
<comment type="function">
    <text evidence="2">Transfers an acetyl group from acetyl-CoA to L-homoserine, forming acetyl-L-homoserine.</text>
</comment>
<comment type="subcellular location">
    <subcellularLocation>
        <location evidence="2">Cytoplasm</location>
    </subcellularLocation>
</comment>
<evidence type="ECO:0000256" key="3">
    <source>
        <dbReference type="PIRSR" id="PIRSR000443-1"/>
    </source>
</evidence>
<dbReference type="EMBL" id="CP003382">
    <property type="protein sequence ID" value="AFZ69156.1"/>
    <property type="molecule type" value="Genomic_DNA"/>
</dbReference>
<protein>
    <recommendedName>
        <fullName evidence="2">Homoserine O-acetyltransferase</fullName>
        <shortName evidence="2">HAT</shortName>
        <ecNumber evidence="2">2.3.1.31</ecNumber>
    </recommendedName>
    <alternativeName>
        <fullName evidence="2">Homoserine transacetylase</fullName>
        <shortName evidence="2">HTA</shortName>
    </alternativeName>
</protein>
<comment type="pathway">
    <text evidence="2">Amino-acid biosynthesis; L-methionine biosynthesis via de novo pathway; O-acetyl-L-homoserine from L-homoserine: step 1/1.</text>
</comment>
<feature type="binding site" evidence="2">
    <location>
        <position position="205"/>
    </location>
    <ligand>
        <name>substrate</name>
    </ligand>
</feature>
<dbReference type="PIRSF" id="PIRSF000443">
    <property type="entry name" value="Homoser_Ac_trans"/>
    <property type="match status" value="1"/>
</dbReference>
<evidence type="ECO:0000256" key="1">
    <source>
        <dbReference type="ARBA" id="ARBA00022679"/>
    </source>
</evidence>
<evidence type="ECO:0000313" key="6">
    <source>
        <dbReference type="Proteomes" id="UP000010467"/>
    </source>
</evidence>
<reference evidence="6" key="1">
    <citation type="submission" date="2012-03" db="EMBL/GenBank/DDBJ databases">
        <title>Complete sequence of chromosome of Deinococcus peraridilitoris DSM 19664.</title>
        <authorList>
            <person name="Lucas S."/>
            <person name="Copeland A."/>
            <person name="Lapidus A."/>
            <person name="Glavina del Rio T."/>
            <person name="Dalin E."/>
            <person name="Tice H."/>
            <person name="Bruce D."/>
            <person name="Goodwin L."/>
            <person name="Pitluck S."/>
            <person name="Peters L."/>
            <person name="Mikhailova N."/>
            <person name="Lu M."/>
            <person name="Kyrpides N."/>
            <person name="Mavromatis K."/>
            <person name="Ivanova N."/>
            <person name="Brettin T."/>
            <person name="Detter J.C."/>
            <person name="Han C."/>
            <person name="Larimer F."/>
            <person name="Land M."/>
            <person name="Hauser L."/>
            <person name="Markowitz V."/>
            <person name="Cheng J.-F."/>
            <person name="Hugenholtz P."/>
            <person name="Woyke T."/>
            <person name="Wu D."/>
            <person name="Pukall R."/>
            <person name="Steenblock K."/>
            <person name="Brambilla E."/>
            <person name="Klenk H.-P."/>
            <person name="Eisen J.A."/>
        </authorList>
    </citation>
    <scope>NUCLEOTIDE SEQUENCE [LARGE SCALE GENOMIC DNA]</scope>
    <source>
        <strain evidence="6">DSM 19664 / LMG 22246 / CIP 109416 / KR-200</strain>
    </source>
</reference>
<dbReference type="STRING" id="937777.Deipe_3730"/>
<feature type="binding site" evidence="2">
    <location>
        <position position="317"/>
    </location>
    <ligand>
        <name>substrate</name>
    </ligand>
</feature>
<dbReference type="UniPathway" id="UPA00051">
    <property type="reaction ID" value="UER00074"/>
</dbReference>
<comment type="subunit">
    <text evidence="2">Homodimer.</text>
</comment>
<dbReference type="OrthoDB" id="9800754at2"/>
<dbReference type="HOGENOM" id="CLU_028760_5_0_0"/>
<keyword evidence="2" id="KW-0012">Acyltransferase</keyword>
<evidence type="ECO:0000259" key="4">
    <source>
        <dbReference type="Pfam" id="PF00561"/>
    </source>
</evidence>
<accession>L0A5N7</accession>
<dbReference type="Pfam" id="PF00561">
    <property type="entry name" value="Abhydrolase_1"/>
    <property type="match status" value="1"/>
</dbReference>
<comment type="similarity">
    <text evidence="2">Belongs to the AB hydrolase superfamily. MetX family.</text>
</comment>
<keyword evidence="1 2" id="KW-0808">Transferase</keyword>
<dbReference type="InterPro" id="IPR008220">
    <property type="entry name" value="HAT_MetX-like"/>
</dbReference>
<dbReference type="GO" id="GO:0004414">
    <property type="term" value="F:homoserine O-acetyltransferase activity"/>
    <property type="evidence" value="ECO:0007669"/>
    <property type="project" value="UniProtKB-UniRule"/>
</dbReference>
<dbReference type="PANTHER" id="PTHR32268">
    <property type="entry name" value="HOMOSERINE O-ACETYLTRANSFERASE"/>
    <property type="match status" value="1"/>
</dbReference>
<sequence length="341" mass="36872">MTGAFLTETFGGRDAAVTLTRPTGAVRMVTLFRERALELDCGASVRNVRVAFRTWGELNAAGDNAVLIMHALTGDPHADSWWRPLHGPSRALDPQERFLVCANVIGGCAGSSTPAELGGHRLGIFDMARVQGELLSHLGVSRFDVVGGSMGGMLTLACLKLFPGQLKRAVVIAAPQRQSAWAHGWNVAARAALALDPARGLEVARMFAMLSYRSPLSLELAQSGPSPLGNGERAITTYLTHHGAKLRRRFTPESYACLTQAMDDFEIDDLTLRTNRVLTLVVGISSDELYPAEEVRRLAHKLGESTYYELTSVDGHDAFLIDTQALGAQVGRFLRLGDDAC</sequence>
<dbReference type="HAMAP" id="MF_00296">
    <property type="entry name" value="MetX_acyltransf"/>
    <property type="match status" value="1"/>
</dbReference>
<evidence type="ECO:0000313" key="5">
    <source>
        <dbReference type="EMBL" id="AFZ69156.1"/>
    </source>
</evidence>
<dbReference type="RefSeq" id="WP_015237452.1">
    <property type="nucleotide sequence ID" value="NC_019793.1"/>
</dbReference>
<dbReference type="GO" id="GO:0009086">
    <property type="term" value="P:methionine biosynthetic process"/>
    <property type="evidence" value="ECO:0007669"/>
    <property type="project" value="UniProtKB-UniRule"/>
</dbReference>
<gene>
    <name evidence="2" type="primary">metXA</name>
    <name evidence="5" type="ordered locus">Deipe_3730</name>
</gene>
<feature type="active site" description="Nucleophile" evidence="2 3">
    <location>
        <position position="149"/>
    </location>
</feature>
<keyword evidence="2" id="KW-0028">Amino-acid biosynthesis</keyword>
<comment type="catalytic activity">
    <reaction evidence="2">
        <text>L-homoserine + acetyl-CoA = O-acetyl-L-homoserine + CoA</text>
        <dbReference type="Rhea" id="RHEA:13701"/>
        <dbReference type="ChEBI" id="CHEBI:57287"/>
        <dbReference type="ChEBI" id="CHEBI:57288"/>
        <dbReference type="ChEBI" id="CHEBI:57476"/>
        <dbReference type="ChEBI" id="CHEBI:57716"/>
        <dbReference type="EC" id="2.3.1.31"/>
    </reaction>
</comment>
<dbReference type="KEGG" id="dpd:Deipe_3730"/>
<dbReference type="Proteomes" id="UP000010467">
    <property type="component" value="Chromosome"/>
</dbReference>